<evidence type="ECO:0000313" key="3">
    <source>
        <dbReference type="Proteomes" id="UP000000226"/>
    </source>
</evidence>
<reference evidence="3" key="1">
    <citation type="journal article" date="2014" name="Nat. Genet.">
        <title>A reference genome for common bean and genome-wide analysis of dual domestications.</title>
        <authorList>
            <person name="Schmutz J."/>
            <person name="McClean P.E."/>
            <person name="Mamidi S."/>
            <person name="Wu G.A."/>
            <person name="Cannon S.B."/>
            <person name="Grimwood J."/>
            <person name="Jenkins J."/>
            <person name="Shu S."/>
            <person name="Song Q."/>
            <person name="Chavarro C."/>
            <person name="Torres-Torres M."/>
            <person name="Geffroy V."/>
            <person name="Moghaddam S.M."/>
            <person name="Gao D."/>
            <person name="Abernathy B."/>
            <person name="Barry K."/>
            <person name="Blair M."/>
            <person name="Brick M.A."/>
            <person name="Chovatia M."/>
            <person name="Gepts P."/>
            <person name="Goodstein D.M."/>
            <person name="Gonzales M."/>
            <person name="Hellsten U."/>
            <person name="Hyten D.L."/>
            <person name="Jia G."/>
            <person name="Kelly J.D."/>
            <person name="Kudrna D."/>
            <person name="Lee R."/>
            <person name="Richard M.M."/>
            <person name="Miklas P.N."/>
            <person name="Osorno J.M."/>
            <person name="Rodrigues J."/>
            <person name="Thareau V."/>
            <person name="Urrea C.A."/>
            <person name="Wang M."/>
            <person name="Yu Y."/>
            <person name="Zhang M."/>
            <person name="Wing R.A."/>
            <person name="Cregan P.B."/>
            <person name="Rokhsar D.S."/>
            <person name="Jackson S.A."/>
        </authorList>
    </citation>
    <scope>NUCLEOTIDE SEQUENCE [LARGE SCALE GENOMIC DNA]</scope>
    <source>
        <strain evidence="3">cv. G19833</strain>
    </source>
</reference>
<sequence length="90" mass="10215">MFMSLNWDLCLGLFDTLARVTVVCHVKRNSAELPSNAEKHMQDFARKGKSACVQQGGVRRYKSQRNGCLFLFKHGLNFATHIHMESNLSS</sequence>
<dbReference type="EMBL" id="CM002297">
    <property type="protein sequence ID" value="ESW06358.1"/>
    <property type="molecule type" value="Genomic_DNA"/>
</dbReference>
<gene>
    <name evidence="2" type="ORF">PHAVU_010G041400g</name>
</gene>
<evidence type="ECO:0000313" key="2">
    <source>
        <dbReference type="EMBL" id="ESW06358.1"/>
    </source>
</evidence>
<accession>V7AP35</accession>
<organism evidence="2 3">
    <name type="scientific">Phaseolus vulgaris</name>
    <name type="common">Kidney bean</name>
    <name type="synonym">French bean</name>
    <dbReference type="NCBI Taxonomy" id="3885"/>
    <lineage>
        <taxon>Eukaryota</taxon>
        <taxon>Viridiplantae</taxon>
        <taxon>Streptophyta</taxon>
        <taxon>Embryophyta</taxon>
        <taxon>Tracheophyta</taxon>
        <taxon>Spermatophyta</taxon>
        <taxon>Magnoliopsida</taxon>
        <taxon>eudicotyledons</taxon>
        <taxon>Gunneridae</taxon>
        <taxon>Pentapetalae</taxon>
        <taxon>rosids</taxon>
        <taxon>fabids</taxon>
        <taxon>Fabales</taxon>
        <taxon>Fabaceae</taxon>
        <taxon>Papilionoideae</taxon>
        <taxon>50 kb inversion clade</taxon>
        <taxon>NPAAA clade</taxon>
        <taxon>indigoferoid/millettioid clade</taxon>
        <taxon>Phaseoleae</taxon>
        <taxon>Phaseolus</taxon>
    </lineage>
</organism>
<proteinExistence type="predicted"/>
<keyword evidence="1" id="KW-0732">Signal</keyword>
<feature type="chain" id="PRO_5004753465" description="Secreted protein" evidence="1">
    <location>
        <begin position="19"/>
        <end position="90"/>
    </location>
</feature>
<evidence type="ECO:0000256" key="1">
    <source>
        <dbReference type="SAM" id="SignalP"/>
    </source>
</evidence>
<evidence type="ECO:0008006" key="4">
    <source>
        <dbReference type="Google" id="ProtNLM"/>
    </source>
</evidence>
<name>V7AP35_PHAVU</name>
<feature type="signal peptide" evidence="1">
    <location>
        <begin position="1"/>
        <end position="18"/>
    </location>
</feature>
<dbReference type="Proteomes" id="UP000000226">
    <property type="component" value="Chromosome 10"/>
</dbReference>
<dbReference type="AlphaFoldDB" id="V7AP35"/>
<protein>
    <recommendedName>
        <fullName evidence="4">Secreted protein</fullName>
    </recommendedName>
</protein>
<dbReference type="Gramene" id="ESW06358">
    <property type="protein sequence ID" value="ESW06358"/>
    <property type="gene ID" value="PHAVU_010G041400g"/>
</dbReference>
<keyword evidence="3" id="KW-1185">Reference proteome</keyword>